<evidence type="ECO:0000256" key="3">
    <source>
        <dbReference type="HAMAP-Rule" id="MF_03054"/>
    </source>
</evidence>
<keyword evidence="2 3" id="KW-0819">tRNA processing</keyword>
<dbReference type="Gene3D" id="3.40.50.620">
    <property type="entry name" value="HUPs"/>
    <property type="match status" value="1"/>
</dbReference>
<name>A0A1E1WG68_PECGO</name>
<dbReference type="GO" id="GO:0016783">
    <property type="term" value="F:sulfurtransferase activity"/>
    <property type="evidence" value="ECO:0007669"/>
    <property type="project" value="TreeGrafter"/>
</dbReference>
<dbReference type="GO" id="GO:0032447">
    <property type="term" value="P:protein urmylation"/>
    <property type="evidence" value="ECO:0007669"/>
    <property type="project" value="UniProtKB-UniRule"/>
</dbReference>
<feature type="domain" description="tRNA(Ile)-lysidine/2-thiocytidine synthase N-terminal" evidence="4">
    <location>
        <begin position="49"/>
        <end position="243"/>
    </location>
</feature>
<comment type="pathway">
    <text evidence="3">tRNA modification; 5-methoxycarbonylmethyl-2-thiouridine-tRNA biosynthesis.</text>
</comment>
<organism evidence="5">
    <name type="scientific">Pectinophora gossypiella</name>
    <name type="common">Cotton pink bollworm</name>
    <name type="synonym">Depressaria gossypiella</name>
    <dbReference type="NCBI Taxonomy" id="13191"/>
    <lineage>
        <taxon>Eukaryota</taxon>
        <taxon>Metazoa</taxon>
        <taxon>Ecdysozoa</taxon>
        <taxon>Arthropoda</taxon>
        <taxon>Hexapoda</taxon>
        <taxon>Insecta</taxon>
        <taxon>Pterygota</taxon>
        <taxon>Neoptera</taxon>
        <taxon>Endopterygota</taxon>
        <taxon>Lepidoptera</taxon>
        <taxon>Glossata</taxon>
        <taxon>Ditrysia</taxon>
        <taxon>Gelechioidea</taxon>
        <taxon>Gelechiidae</taxon>
        <taxon>Apatetrinae</taxon>
        <taxon>Pectinophora</taxon>
    </lineage>
</organism>
<dbReference type="Pfam" id="PF01171">
    <property type="entry name" value="ATP_bind_3"/>
    <property type="match status" value="1"/>
</dbReference>
<dbReference type="GO" id="GO:0016779">
    <property type="term" value="F:nucleotidyltransferase activity"/>
    <property type="evidence" value="ECO:0007669"/>
    <property type="project" value="UniProtKB-UniRule"/>
</dbReference>
<protein>
    <recommendedName>
        <fullName evidence="3">Cytoplasmic tRNA 2-thiolation protein 2</fullName>
    </recommendedName>
</protein>
<evidence type="ECO:0000259" key="4">
    <source>
        <dbReference type="Pfam" id="PF01171"/>
    </source>
</evidence>
<proteinExistence type="inferred from homology"/>
<accession>A0A1E1WG68</accession>
<dbReference type="GO" id="GO:0005829">
    <property type="term" value="C:cytosol"/>
    <property type="evidence" value="ECO:0007669"/>
    <property type="project" value="TreeGrafter"/>
</dbReference>
<dbReference type="AlphaFoldDB" id="A0A1E1WG68"/>
<sequence>MNCKKCGSPGNVILRKKDSYCENCFITNTNHKFRACIGKNKVLRANDNVLVCLSGGIGSTVLLDFIHNGISMDSHKKLRIIPFFLHVKESEDASGSQAVKVIEQCRKLNFDVHIINISLFIESGTEPTSLNNIPQLNNETSDKFKRFLKSMPATVRNDLLLKIKRHLFTKYAKHLNCNYILTAETTTTLAINLLSNLALGRGSQIQNEVGFYDARDDNIKVLRPMKEISQEELTLYIKIKNLSPEHNSLLNDNSLQSVIGTFVTDLQENFPATISTICKTADKIGIKVDSKKQGKCVICENELGVVTSKLTALSATKFSRTVSNGRPENVDNFNSVIHLYDIKDNVNQSLFPHIHSCLCYGCSKNYSEMEISQMPNHVQKLFENK</sequence>
<dbReference type="GO" id="GO:0002143">
    <property type="term" value="P:tRNA wobble position uridine thiolation"/>
    <property type="evidence" value="ECO:0007669"/>
    <property type="project" value="TreeGrafter"/>
</dbReference>
<keyword evidence="1 3" id="KW-0963">Cytoplasm</keyword>
<dbReference type="EMBL" id="GDQN01005071">
    <property type="protein sequence ID" value="JAT85983.1"/>
    <property type="molecule type" value="Transcribed_RNA"/>
</dbReference>
<dbReference type="Pfam" id="PF10288">
    <property type="entry name" value="CTU2"/>
    <property type="match status" value="1"/>
</dbReference>
<dbReference type="InterPro" id="IPR019407">
    <property type="entry name" value="CTU2"/>
</dbReference>
<dbReference type="UniPathway" id="UPA00988"/>
<dbReference type="SUPFAM" id="SSF52402">
    <property type="entry name" value="Adenine nucleotide alpha hydrolases-like"/>
    <property type="match status" value="1"/>
</dbReference>
<dbReference type="HAMAP" id="MF_03054">
    <property type="entry name" value="CTU2"/>
    <property type="match status" value="1"/>
</dbReference>
<evidence type="ECO:0000256" key="2">
    <source>
        <dbReference type="ARBA" id="ARBA00022694"/>
    </source>
</evidence>
<dbReference type="OrthoDB" id="25129at2759"/>
<comment type="function">
    <text evidence="3">Plays a central role in 2-thiolation of mcm(5)S(2)U at tRNA wobble positions of tRNA(Lys), tRNA(Glu) and tRNA(Gln). May act by forming a heterodimer with NCS6/CTU1 that ligates sulfur from thiocarboxylated URM1 onto the uridine of tRNAs at wobble position.</text>
</comment>
<dbReference type="GO" id="GO:0000049">
    <property type="term" value="F:tRNA binding"/>
    <property type="evidence" value="ECO:0007669"/>
    <property type="project" value="InterPro"/>
</dbReference>
<comment type="subcellular location">
    <subcellularLocation>
        <location evidence="3">Cytoplasm</location>
    </subcellularLocation>
</comment>
<comment type="similarity">
    <text evidence="3">Belongs to the CTU2/NCS2 family.</text>
</comment>
<dbReference type="InterPro" id="IPR014729">
    <property type="entry name" value="Rossmann-like_a/b/a_fold"/>
</dbReference>
<evidence type="ECO:0000313" key="5">
    <source>
        <dbReference type="EMBL" id="JAT85983.1"/>
    </source>
</evidence>
<gene>
    <name evidence="5" type="ORF">g.4907</name>
</gene>
<evidence type="ECO:0000256" key="1">
    <source>
        <dbReference type="ARBA" id="ARBA00022490"/>
    </source>
</evidence>
<dbReference type="PANTHER" id="PTHR20882">
    <property type="entry name" value="CYTOPLASMIC TRNA 2-THIOLATION PROTEIN 2"/>
    <property type="match status" value="1"/>
</dbReference>
<dbReference type="InterPro" id="IPR011063">
    <property type="entry name" value="TilS/TtcA_N"/>
</dbReference>
<reference evidence="5" key="1">
    <citation type="submission" date="2015-09" db="EMBL/GenBank/DDBJ databases">
        <title>De novo assembly of Pectinophora gossypiella (Pink Bollworm) gut transcriptome.</title>
        <authorList>
            <person name="Tassone E.E."/>
        </authorList>
    </citation>
    <scope>NUCLEOTIDE SEQUENCE</scope>
</reference>
<dbReference type="PANTHER" id="PTHR20882:SF14">
    <property type="entry name" value="CYTOPLASMIC TRNA 2-THIOLATION PROTEIN 2"/>
    <property type="match status" value="1"/>
</dbReference>